<keyword evidence="3" id="KW-0804">Transcription</keyword>
<dbReference type="eggNOG" id="ENOG502QRTS">
    <property type="taxonomic scope" value="Eukaryota"/>
</dbReference>
<dbReference type="PROSITE" id="PS51005">
    <property type="entry name" value="NAC"/>
    <property type="match status" value="1"/>
</dbReference>
<dbReference type="FunFam" id="2.170.150.80:FF:000014">
    <property type="entry name" value="NAC domain-containing protein 104"/>
    <property type="match status" value="1"/>
</dbReference>
<sequence length="251" mass="29038">FLIPPFCISYIYLDFFHTLPLVPHHLLYIPILFIFNLLLLHTHTQPHICLCTCEVVLRSTSLSMNLPPGFRFFPTDEELVVHFLQRKASLLPCHPDVIPDLDLYPYDPWDLPGKALGEGRQWYFYSRKTQQRVTSNGYWGSMEIDEPIFTSSTHKKVGIKKYFTFYLGNSKTNWIMQEYSLPDSSSSSKRSSKRSGRGSTSSSHKTDYSKWVICRVYEQNCSEEEDDDGPELSCLDEVFLSLDDLDEVSLP</sequence>
<evidence type="ECO:0000256" key="4">
    <source>
        <dbReference type="ARBA" id="ARBA00023242"/>
    </source>
</evidence>
<feature type="region of interest" description="Disordered" evidence="5">
    <location>
        <begin position="181"/>
        <end position="206"/>
    </location>
</feature>
<dbReference type="OMA" id="DWIMDEY"/>
<dbReference type="PANTHER" id="PTHR31719">
    <property type="entry name" value="NAC TRANSCRIPTION FACTOR 56"/>
    <property type="match status" value="1"/>
</dbReference>
<protein>
    <recommendedName>
        <fullName evidence="6">NAC domain-containing protein</fullName>
    </recommendedName>
</protein>
<dbReference type="Pfam" id="PF02365">
    <property type="entry name" value="NAM"/>
    <property type="match status" value="1"/>
</dbReference>
<evidence type="ECO:0000313" key="8">
    <source>
        <dbReference type="Proteomes" id="UP000032141"/>
    </source>
</evidence>
<dbReference type="HOGENOM" id="CLU_035664_11_0_1"/>
<evidence type="ECO:0000256" key="1">
    <source>
        <dbReference type="ARBA" id="ARBA00023015"/>
    </source>
</evidence>
<keyword evidence="4" id="KW-0539">Nucleus</keyword>
<dbReference type="Gramene" id="Bo3g101220.1">
    <property type="protein sequence ID" value="Bo3g101220.1"/>
    <property type="gene ID" value="Bo3g101220"/>
</dbReference>
<evidence type="ECO:0000313" key="7">
    <source>
        <dbReference type="EnsemblPlants" id="Bo3g101220.1"/>
    </source>
</evidence>
<evidence type="ECO:0000256" key="2">
    <source>
        <dbReference type="ARBA" id="ARBA00023125"/>
    </source>
</evidence>
<evidence type="ECO:0000256" key="5">
    <source>
        <dbReference type="SAM" id="MobiDB-lite"/>
    </source>
</evidence>
<dbReference type="SUPFAM" id="SSF101941">
    <property type="entry name" value="NAC domain"/>
    <property type="match status" value="1"/>
</dbReference>
<proteinExistence type="predicted"/>
<dbReference type="InterPro" id="IPR036093">
    <property type="entry name" value="NAC_dom_sf"/>
</dbReference>
<dbReference type="GO" id="GO:0048731">
    <property type="term" value="P:system development"/>
    <property type="evidence" value="ECO:0007669"/>
    <property type="project" value="TreeGrafter"/>
</dbReference>
<dbReference type="AlphaFoldDB" id="A0A0D3BF32"/>
<dbReference type="STRING" id="109376.A0A0D3BF32"/>
<feature type="domain" description="NAC" evidence="6">
    <location>
        <begin position="66"/>
        <end position="219"/>
    </location>
</feature>
<dbReference type="GO" id="GO:0003677">
    <property type="term" value="F:DNA binding"/>
    <property type="evidence" value="ECO:0007669"/>
    <property type="project" value="UniProtKB-KW"/>
</dbReference>
<dbReference type="Gene3D" id="2.170.150.80">
    <property type="entry name" value="NAC domain"/>
    <property type="match status" value="1"/>
</dbReference>
<dbReference type="GO" id="GO:0006355">
    <property type="term" value="P:regulation of DNA-templated transcription"/>
    <property type="evidence" value="ECO:0007669"/>
    <property type="project" value="InterPro"/>
</dbReference>
<dbReference type="EnsemblPlants" id="Bo3g101220.1">
    <property type="protein sequence ID" value="Bo3g101220.1"/>
    <property type="gene ID" value="Bo3g101220"/>
</dbReference>
<dbReference type="PANTHER" id="PTHR31719:SF155">
    <property type="entry name" value="GENOME ASSEMBLY, CHROMOSOME: A06"/>
    <property type="match status" value="1"/>
</dbReference>
<dbReference type="Proteomes" id="UP000032141">
    <property type="component" value="Chromosome C3"/>
</dbReference>
<dbReference type="InterPro" id="IPR003441">
    <property type="entry name" value="NAC-dom"/>
</dbReference>
<reference evidence="7" key="2">
    <citation type="submission" date="2015-03" db="UniProtKB">
        <authorList>
            <consortium name="EnsemblPlants"/>
        </authorList>
    </citation>
    <scope>IDENTIFICATION</scope>
</reference>
<reference evidence="7 8" key="1">
    <citation type="journal article" date="2014" name="Genome Biol.">
        <title>Transcriptome and methylome profiling reveals relics of genome dominance in the mesopolyploid Brassica oleracea.</title>
        <authorList>
            <person name="Parkin I.A."/>
            <person name="Koh C."/>
            <person name="Tang H."/>
            <person name="Robinson S.J."/>
            <person name="Kagale S."/>
            <person name="Clarke W.E."/>
            <person name="Town C.D."/>
            <person name="Nixon J."/>
            <person name="Krishnakumar V."/>
            <person name="Bidwell S.L."/>
            <person name="Denoeud F."/>
            <person name="Belcram H."/>
            <person name="Links M.G."/>
            <person name="Just J."/>
            <person name="Clarke C."/>
            <person name="Bender T."/>
            <person name="Huebert T."/>
            <person name="Mason A.S."/>
            <person name="Pires J.C."/>
            <person name="Barker G."/>
            <person name="Moore J."/>
            <person name="Walley P.G."/>
            <person name="Manoli S."/>
            <person name="Batley J."/>
            <person name="Edwards D."/>
            <person name="Nelson M.N."/>
            <person name="Wang X."/>
            <person name="Paterson A.H."/>
            <person name="King G."/>
            <person name="Bancroft I."/>
            <person name="Chalhoub B."/>
            <person name="Sharpe A.G."/>
        </authorList>
    </citation>
    <scope>NUCLEOTIDE SEQUENCE</scope>
    <source>
        <strain evidence="7 8">cv. TO1000</strain>
    </source>
</reference>
<keyword evidence="2" id="KW-0238">DNA-binding</keyword>
<evidence type="ECO:0000256" key="3">
    <source>
        <dbReference type="ARBA" id="ARBA00023163"/>
    </source>
</evidence>
<evidence type="ECO:0000259" key="6">
    <source>
        <dbReference type="PROSITE" id="PS51005"/>
    </source>
</evidence>
<accession>A0A0D3BF32</accession>
<organism evidence="7 8">
    <name type="scientific">Brassica oleracea var. oleracea</name>
    <dbReference type="NCBI Taxonomy" id="109376"/>
    <lineage>
        <taxon>Eukaryota</taxon>
        <taxon>Viridiplantae</taxon>
        <taxon>Streptophyta</taxon>
        <taxon>Embryophyta</taxon>
        <taxon>Tracheophyta</taxon>
        <taxon>Spermatophyta</taxon>
        <taxon>Magnoliopsida</taxon>
        <taxon>eudicotyledons</taxon>
        <taxon>Gunneridae</taxon>
        <taxon>Pentapetalae</taxon>
        <taxon>rosids</taxon>
        <taxon>malvids</taxon>
        <taxon>Brassicales</taxon>
        <taxon>Brassicaceae</taxon>
        <taxon>Brassiceae</taxon>
        <taxon>Brassica</taxon>
    </lineage>
</organism>
<name>A0A0D3BF32_BRAOL</name>
<keyword evidence="1" id="KW-0805">Transcription regulation</keyword>
<keyword evidence="8" id="KW-1185">Reference proteome</keyword>